<dbReference type="OrthoDB" id="9770043at2"/>
<evidence type="ECO:0000256" key="2">
    <source>
        <dbReference type="ARBA" id="ARBA00022723"/>
    </source>
</evidence>
<keyword evidence="2 4" id="KW-0479">Metal-binding</keyword>
<dbReference type="GO" id="GO:0020037">
    <property type="term" value="F:heme binding"/>
    <property type="evidence" value="ECO:0007669"/>
    <property type="project" value="InterPro"/>
</dbReference>
<dbReference type="Proteomes" id="UP000318733">
    <property type="component" value="Unassembled WGS sequence"/>
</dbReference>
<feature type="domain" description="Cytochrome c" evidence="5">
    <location>
        <begin position="392"/>
        <end position="476"/>
    </location>
</feature>
<dbReference type="GO" id="GO:0009055">
    <property type="term" value="F:electron transfer activity"/>
    <property type="evidence" value="ECO:0007669"/>
    <property type="project" value="InterPro"/>
</dbReference>
<dbReference type="SUPFAM" id="SSF46626">
    <property type="entry name" value="Cytochrome c"/>
    <property type="match status" value="1"/>
</dbReference>
<evidence type="ECO:0000313" key="6">
    <source>
        <dbReference type="EMBL" id="TSJ40337.1"/>
    </source>
</evidence>
<evidence type="ECO:0000313" key="7">
    <source>
        <dbReference type="Proteomes" id="UP000318733"/>
    </source>
</evidence>
<dbReference type="PANTHER" id="PTHR19328">
    <property type="entry name" value="HEDGEHOG-INTERACTING PROTEIN"/>
    <property type="match status" value="1"/>
</dbReference>
<gene>
    <name evidence="6" type="ORF">FO440_11295</name>
</gene>
<evidence type="ECO:0000256" key="4">
    <source>
        <dbReference type="PROSITE-ProRule" id="PRU00433"/>
    </source>
</evidence>
<dbReference type="Pfam" id="PF13442">
    <property type="entry name" value="Cytochrome_CBB3"/>
    <property type="match status" value="1"/>
</dbReference>
<accession>A0A556MKB3</accession>
<evidence type="ECO:0000256" key="3">
    <source>
        <dbReference type="ARBA" id="ARBA00023004"/>
    </source>
</evidence>
<keyword evidence="7" id="KW-1185">Reference proteome</keyword>
<sequence length="483" mass="53630">MKTLKWLLAVCLVAIIFSAFVTGKKSKVAIKLADSSGYQVDTLVKNMKVPWQIVFLPDNTMLFTERTGKLRVYRNGKLVDKPAFIIPNIPQRNKTGMLGMVLHPDFIHNRFIYIANDYWLGDKIRLQIVRYEFRNDTLVKPFIIRNDIHANQNHTGCRLVFGPDKKLYITTGDADEAILAQDLKALNGKILRVNDDGTIPADNPFFKNDTAKKEIWSYGHRNPQGLAFEPGTNTLFDSEHGPTGGDEVNIIKPGLNYGWPIIHHQMTHEGMVSPLAEFTPSIGPSEAMFYNGDKFPQLKGKLLVTCLRGEGLLKITLNNDKVVDQEIMLKKQYGRIRSVVTGPDGYIYFSTSQEDPVEGQPRPGYDMVCRLRPSGSKNTMLSSQKITANTVAQTSPAKMTTSMLVQQMCASCHGDNLKGTDKGANLMAAQLKHGSTKQALINTITNGVLDKGMPAWNGAISTADIDKIAGYIIAKRKASTLKK</sequence>
<evidence type="ECO:0000259" key="5">
    <source>
        <dbReference type="PROSITE" id="PS51007"/>
    </source>
</evidence>
<dbReference type="SUPFAM" id="SSF50952">
    <property type="entry name" value="Soluble quinoprotein glucose dehydrogenase"/>
    <property type="match status" value="1"/>
</dbReference>
<keyword evidence="3 4" id="KW-0408">Iron</keyword>
<protein>
    <submittedName>
        <fullName evidence="6">PQQ-dependent sugar dehydrogenase</fullName>
    </submittedName>
</protein>
<dbReference type="InterPro" id="IPR012938">
    <property type="entry name" value="Glc/Sorbosone_DH"/>
</dbReference>
<dbReference type="RefSeq" id="WP_144248375.1">
    <property type="nucleotide sequence ID" value="NZ_VLPK01000002.1"/>
</dbReference>
<dbReference type="InterPro" id="IPR009056">
    <property type="entry name" value="Cyt_c-like_dom"/>
</dbReference>
<dbReference type="InterPro" id="IPR036909">
    <property type="entry name" value="Cyt_c-like_dom_sf"/>
</dbReference>
<dbReference type="PANTHER" id="PTHR19328:SF13">
    <property type="entry name" value="HIPL1 PROTEIN"/>
    <property type="match status" value="1"/>
</dbReference>
<dbReference type="Gene3D" id="1.10.760.10">
    <property type="entry name" value="Cytochrome c-like domain"/>
    <property type="match status" value="1"/>
</dbReference>
<name>A0A556MKB3_9SPHI</name>
<dbReference type="InterPro" id="IPR011041">
    <property type="entry name" value="Quinoprot_gluc/sorb_DH_b-prop"/>
</dbReference>
<dbReference type="InterPro" id="IPR011042">
    <property type="entry name" value="6-blade_b-propeller_TolB-like"/>
</dbReference>
<comment type="caution">
    <text evidence="6">The sequence shown here is derived from an EMBL/GenBank/DDBJ whole genome shotgun (WGS) entry which is preliminary data.</text>
</comment>
<organism evidence="6 7">
    <name type="scientific">Mucilaginibacter corticis</name>
    <dbReference type="NCBI Taxonomy" id="2597670"/>
    <lineage>
        <taxon>Bacteria</taxon>
        <taxon>Pseudomonadati</taxon>
        <taxon>Bacteroidota</taxon>
        <taxon>Sphingobacteriia</taxon>
        <taxon>Sphingobacteriales</taxon>
        <taxon>Sphingobacteriaceae</taxon>
        <taxon>Mucilaginibacter</taxon>
    </lineage>
</organism>
<proteinExistence type="predicted"/>
<dbReference type="GO" id="GO:0046872">
    <property type="term" value="F:metal ion binding"/>
    <property type="evidence" value="ECO:0007669"/>
    <property type="project" value="UniProtKB-KW"/>
</dbReference>
<dbReference type="EMBL" id="VLPK01000002">
    <property type="protein sequence ID" value="TSJ40337.1"/>
    <property type="molecule type" value="Genomic_DNA"/>
</dbReference>
<keyword evidence="1 4" id="KW-0349">Heme</keyword>
<evidence type="ECO:0000256" key="1">
    <source>
        <dbReference type="ARBA" id="ARBA00022617"/>
    </source>
</evidence>
<dbReference type="AlphaFoldDB" id="A0A556MKB3"/>
<dbReference type="Pfam" id="PF07995">
    <property type="entry name" value="GSDH"/>
    <property type="match status" value="1"/>
</dbReference>
<dbReference type="PROSITE" id="PS51007">
    <property type="entry name" value="CYTC"/>
    <property type="match status" value="1"/>
</dbReference>
<reference evidence="6 7" key="1">
    <citation type="submission" date="2019-07" db="EMBL/GenBank/DDBJ databases">
        <authorList>
            <person name="Huq M.A."/>
        </authorList>
    </citation>
    <scope>NUCLEOTIDE SEQUENCE [LARGE SCALE GENOMIC DNA]</scope>
    <source>
        <strain evidence="6 7">MAH-19</strain>
    </source>
</reference>
<dbReference type="Gene3D" id="2.120.10.30">
    <property type="entry name" value="TolB, C-terminal domain"/>
    <property type="match status" value="1"/>
</dbReference>